<dbReference type="EMBL" id="JANEYG010000002">
    <property type="protein sequence ID" value="KAJ8924836.1"/>
    <property type="molecule type" value="Genomic_DNA"/>
</dbReference>
<dbReference type="InterPro" id="IPR020339">
    <property type="entry name" value="C20orf85-like"/>
</dbReference>
<comment type="caution">
    <text evidence="1">The sequence shown here is derived from an EMBL/GenBank/DDBJ whole genome shotgun (WGS) entry which is preliminary data.</text>
</comment>
<organism evidence="1 2">
    <name type="scientific">Exocentrus adspersus</name>
    <dbReference type="NCBI Taxonomy" id="1586481"/>
    <lineage>
        <taxon>Eukaryota</taxon>
        <taxon>Metazoa</taxon>
        <taxon>Ecdysozoa</taxon>
        <taxon>Arthropoda</taxon>
        <taxon>Hexapoda</taxon>
        <taxon>Insecta</taxon>
        <taxon>Pterygota</taxon>
        <taxon>Neoptera</taxon>
        <taxon>Endopterygota</taxon>
        <taxon>Coleoptera</taxon>
        <taxon>Polyphaga</taxon>
        <taxon>Cucujiformia</taxon>
        <taxon>Chrysomeloidea</taxon>
        <taxon>Cerambycidae</taxon>
        <taxon>Lamiinae</taxon>
        <taxon>Acanthocinini</taxon>
        <taxon>Exocentrus</taxon>
    </lineage>
</organism>
<sequence>MNVDLVAGNEVLKAQEILEEKARRDWPRKWGFYLEFDQFCLEEAKKRGYTEKDYRRMTVKKKPKRRLESDIWPPAPPKEVPQLSSGFVGWRSGPNYSLEKLGPLYISPRRTLPYEPPYRCIMLG</sequence>
<gene>
    <name evidence="1" type="ORF">NQ315_000990</name>
</gene>
<protein>
    <recommendedName>
        <fullName evidence="3">NADH dehydrogenase [ubiquinone] 1 beta subcomplex subunit 10</fullName>
    </recommendedName>
</protein>
<dbReference type="Pfam" id="PF14945">
    <property type="entry name" value="LLC1"/>
    <property type="match status" value="1"/>
</dbReference>
<dbReference type="Proteomes" id="UP001159042">
    <property type="component" value="Unassembled WGS sequence"/>
</dbReference>
<proteinExistence type="predicted"/>
<reference evidence="1 2" key="1">
    <citation type="journal article" date="2023" name="Insect Mol. Biol.">
        <title>Genome sequencing provides insights into the evolution of gene families encoding plant cell wall-degrading enzymes in longhorned beetles.</title>
        <authorList>
            <person name="Shin N.R."/>
            <person name="Okamura Y."/>
            <person name="Kirsch R."/>
            <person name="Pauchet Y."/>
        </authorList>
    </citation>
    <scope>NUCLEOTIDE SEQUENCE [LARGE SCALE GENOMIC DNA]</scope>
    <source>
        <strain evidence="1">EAD_L_NR</strain>
    </source>
</reference>
<keyword evidence="2" id="KW-1185">Reference proteome</keyword>
<evidence type="ECO:0000313" key="2">
    <source>
        <dbReference type="Proteomes" id="UP001159042"/>
    </source>
</evidence>
<evidence type="ECO:0008006" key="3">
    <source>
        <dbReference type="Google" id="ProtNLM"/>
    </source>
</evidence>
<evidence type="ECO:0000313" key="1">
    <source>
        <dbReference type="EMBL" id="KAJ8924836.1"/>
    </source>
</evidence>
<accession>A0AAV8WGG8</accession>
<name>A0AAV8WGG8_9CUCU</name>
<dbReference type="AlphaFoldDB" id="A0AAV8WGG8"/>